<reference evidence="2 5" key="1">
    <citation type="submission" date="2015-09" db="EMBL/GenBank/DDBJ databases">
        <authorList>
            <consortium name="Pathogen Informatics"/>
        </authorList>
    </citation>
    <scope>NUCLEOTIDE SEQUENCE [LARGE SCALE GENOMIC DNA]</scope>
    <source>
        <strain evidence="2 5">2789STDY5834939</strain>
    </source>
</reference>
<evidence type="ECO:0000313" key="4">
    <source>
        <dbReference type="EMBL" id="RGE65635.1"/>
    </source>
</evidence>
<dbReference type="AlphaFoldDB" id="A0A174S625"/>
<reference evidence="6" key="2">
    <citation type="submission" date="2017-04" db="EMBL/GenBank/DDBJ databases">
        <title>Function of individual gut microbiota members based on whole genome sequencing of pure cultures obtained from chicken caecum.</title>
        <authorList>
            <person name="Medvecky M."/>
            <person name="Cejkova D."/>
            <person name="Polansky O."/>
            <person name="Karasova D."/>
            <person name="Kubasova T."/>
            <person name="Cizek A."/>
            <person name="Rychlik I."/>
        </authorList>
    </citation>
    <scope>NUCLEOTIDE SEQUENCE [LARGE SCALE GENOMIC DNA]</scope>
    <source>
        <strain evidence="6">An175</strain>
    </source>
</reference>
<dbReference type="GeneID" id="72462509"/>
<dbReference type="Proteomes" id="UP000095765">
    <property type="component" value="Unassembled WGS sequence"/>
</dbReference>
<evidence type="ECO:0000313" key="6">
    <source>
        <dbReference type="Proteomes" id="UP000196386"/>
    </source>
</evidence>
<dbReference type="Proteomes" id="UP000196386">
    <property type="component" value="Unassembled WGS sequence"/>
</dbReference>
<dbReference type="EMBL" id="CZBE01000016">
    <property type="protein sequence ID" value="CUP91098.1"/>
    <property type="molecule type" value="Genomic_DNA"/>
</dbReference>
<evidence type="ECO:0000313" key="2">
    <source>
        <dbReference type="EMBL" id="CUP91098.1"/>
    </source>
</evidence>
<evidence type="ECO:0000256" key="1">
    <source>
        <dbReference type="SAM" id="MobiDB-lite"/>
    </source>
</evidence>
<accession>A0A174S625</accession>
<protein>
    <submittedName>
        <fullName evidence="2">Uncharacterized protein</fullName>
    </submittedName>
</protein>
<dbReference type="Proteomes" id="UP000260828">
    <property type="component" value="Unassembled WGS sequence"/>
</dbReference>
<evidence type="ECO:0000313" key="7">
    <source>
        <dbReference type="Proteomes" id="UP000260828"/>
    </source>
</evidence>
<evidence type="ECO:0000313" key="3">
    <source>
        <dbReference type="EMBL" id="OUP70321.1"/>
    </source>
</evidence>
<reference evidence="4 7" key="4">
    <citation type="submission" date="2018-08" db="EMBL/GenBank/DDBJ databases">
        <title>A genome reference for cultivated species of the human gut microbiota.</title>
        <authorList>
            <person name="Zou Y."/>
            <person name="Xue W."/>
            <person name="Luo G."/>
        </authorList>
    </citation>
    <scope>NUCLEOTIDE SEQUENCE [LARGE SCALE GENOMIC DNA]</scope>
    <source>
        <strain evidence="4 7">TF05-12AC</strain>
    </source>
</reference>
<name>A0A174S625_9FIRM</name>
<dbReference type="OrthoDB" id="1775746at2"/>
<dbReference type="EMBL" id="QVME01000012">
    <property type="protein sequence ID" value="RGE65635.1"/>
    <property type="molecule type" value="Genomic_DNA"/>
</dbReference>
<dbReference type="RefSeq" id="WP_006876052.1">
    <property type="nucleotide sequence ID" value="NZ_CABIWA010000018.1"/>
</dbReference>
<gene>
    <name evidence="3" type="ORF">B5F11_04735</name>
    <name evidence="4" type="ORF">DXC40_16650</name>
    <name evidence="2" type="ORF">ERS852551_02356</name>
</gene>
<organism evidence="2 5">
    <name type="scientific">Anaerotruncus colihominis</name>
    <dbReference type="NCBI Taxonomy" id="169435"/>
    <lineage>
        <taxon>Bacteria</taxon>
        <taxon>Bacillati</taxon>
        <taxon>Bacillota</taxon>
        <taxon>Clostridia</taxon>
        <taxon>Eubacteriales</taxon>
        <taxon>Oscillospiraceae</taxon>
        <taxon>Anaerotruncus</taxon>
    </lineage>
</organism>
<dbReference type="EMBL" id="NFKP01000004">
    <property type="protein sequence ID" value="OUP70321.1"/>
    <property type="molecule type" value="Genomic_DNA"/>
</dbReference>
<feature type="region of interest" description="Disordered" evidence="1">
    <location>
        <begin position="134"/>
        <end position="153"/>
    </location>
</feature>
<evidence type="ECO:0000313" key="5">
    <source>
        <dbReference type="Proteomes" id="UP000095765"/>
    </source>
</evidence>
<proteinExistence type="predicted"/>
<reference evidence="3" key="3">
    <citation type="journal article" date="2018" name="BMC Genomics">
        <title>Whole genome sequencing and function prediction of 133 gut anaerobes isolated from chicken caecum in pure cultures.</title>
        <authorList>
            <person name="Medvecky M."/>
            <person name="Cejkova D."/>
            <person name="Polansky O."/>
            <person name="Karasova D."/>
            <person name="Kubasova T."/>
            <person name="Cizek A."/>
            <person name="Rychlik I."/>
        </authorList>
    </citation>
    <scope>NUCLEOTIDE SEQUENCE</scope>
    <source>
        <strain evidence="3">An175</strain>
    </source>
</reference>
<sequence length="153" mass="17052">MPRLIFNCPYIKGSAQNATRRENYVRYISTRGGIELIRPDNADSPVTSRQKELLSNLLRDFPDSRGMFEYEDYRAAPTRGHASELICRIIEEHLHQMFGGKSIWITSPTVPAPRSWGACPVYRRCRFTGAVPGGGGGVQTHRKSVAAHPLPAA</sequence>